<dbReference type="NCBIfam" id="TIGR00369">
    <property type="entry name" value="unchar_dom_1"/>
    <property type="match status" value="1"/>
</dbReference>
<reference evidence="4 5" key="1">
    <citation type="submission" date="2020-08" db="EMBL/GenBank/DDBJ databases">
        <title>A Genomic Blueprint of the Chicken Gut Microbiome.</title>
        <authorList>
            <person name="Gilroy R."/>
            <person name="Ravi A."/>
            <person name="Getino M."/>
            <person name="Pursley I."/>
            <person name="Horton D.L."/>
            <person name="Alikhan N.-F."/>
            <person name="Baker D."/>
            <person name="Gharbi K."/>
            <person name="Hall N."/>
            <person name="Watson M."/>
            <person name="Adriaenssens E.M."/>
            <person name="Foster-Nyarko E."/>
            <person name="Jarju S."/>
            <person name="Secka A."/>
            <person name="Antonio M."/>
            <person name="Oren A."/>
            <person name="Chaudhuri R."/>
            <person name="La Ragione R.M."/>
            <person name="Hildebrand F."/>
            <person name="Pallen M.J."/>
        </authorList>
    </citation>
    <scope>NUCLEOTIDE SEQUENCE [LARGE SCALE GENOMIC DNA]</scope>
    <source>
        <strain evidence="4 5">Sa2CVA6</strain>
    </source>
</reference>
<dbReference type="Pfam" id="PF03061">
    <property type="entry name" value="4HBT"/>
    <property type="match status" value="1"/>
</dbReference>
<dbReference type="InterPro" id="IPR003736">
    <property type="entry name" value="PAAI_dom"/>
</dbReference>
<dbReference type="Gene3D" id="3.10.129.10">
    <property type="entry name" value="Hotdog Thioesterase"/>
    <property type="match status" value="1"/>
</dbReference>
<evidence type="ECO:0000313" key="5">
    <source>
        <dbReference type="Proteomes" id="UP000634919"/>
    </source>
</evidence>
<organism evidence="4 5">
    <name type="scientific">Comamonas avium</name>
    <dbReference type="NCBI Taxonomy" id="2762231"/>
    <lineage>
        <taxon>Bacteria</taxon>
        <taxon>Pseudomonadati</taxon>
        <taxon>Pseudomonadota</taxon>
        <taxon>Betaproteobacteria</taxon>
        <taxon>Burkholderiales</taxon>
        <taxon>Comamonadaceae</taxon>
        <taxon>Comamonas</taxon>
    </lineage>
</organism>
<evidence type="ECO:0000256" key="1">
    <source>
        <dbReference type="ARBA" id="ARBA00008324"/>
    </source>
</evidence>
<name>A0ABR8SA40_9BURK</name>
<dbReference type="SUPFAM" id="SSF54637">
    <property type="entry name" value="Thioesterase/thiol ester dehydrase-isomerase"/>
    <property type="match status" value="1"/>
</dbReference>
<keyword evidence="2" id="KW-0378">Hydrolase</keyword>
<proteinExistence type="inferred from homology"/>
<comment type="similarity">
    <text evidence="1">Belongs to the thioesterase PaaI family.</text>
</comment>
<accession>A0ABR8SA40</accession>
<dbReference type="NCBIfam" id="NF008675">
    <property type="entry name" value="PRK11688.1"/>
    <property type="match status" value="1"/>
</dbReference>
<feature type="domain" description="Thioesterase" evidence="3">
    <location>
        <begin position="66"/>
        <end position="152"/>
    </location>
</feature>
<keyword evidence="5" id="KW-1185">Reference proteome</keyword>
<evidence type="ECO:0000259" key="3">
    <source>
        <dbReference type="Pfam" id="PF03061"/>
    </source>
</evidence>
<comment type="caution">
    <text evidence="4">The sequence shown here is derived from an EMBL/GenBank/DDBJ whole genome shotgun (WGS) entry which is preliminary data.</text>
</comment>
<dbReference type="InterPro" id="IPR039298">
    <property type="entry name" value="ACOT13"/>
</dbReference>
<sequence length="164" mass="17947">MSMPSTKTDAAVLQFEPEFMAVLQHLTEEFVSFNKVLGLKLQSANATTVTARMEMQPHLVGHATYNRIHGGAISAALDAMAGVAVMAAIGAKHMDEPVMKRTERFARLGTIDLRVDYMRPGIGERFLVRAEVLRLGSRVATTRMDFLSEEGEMLAVGMAAYITS</sequence>
<dbReference type="PANTHER" id="PTHR21660">
    <property type="entry name" value="THIOESTERASE SUPERFAMILY MEMBER-RELATED"/>
    <property type="match status" value="1"/>
</dbReference>
<evidence type="ECO:0000313" key="4">
    <source>
        <dbReference type="EMBL" id="MBD7960348.1"/>
    </source>
</evidence>
<dbReference type="PANTHER" id="PTHR21660:SF1">
    <property type="entry name" value="ACYL-COENZYME A THIOESTERASE 13"/>
    <property type="match status" value="1"/>
</dbReference>
<dbReference type="InterPro" id="IPR029069">
    <property type="entry name" value="HotDog_dom_sf"/>
</dbReference>
<dbReference type="Proteomes" id="UP000634919">
    <property type="component" value="Unassembled WGS sequence"/>
</dbReference>
<evidence type="ECO:0000256" key="2">
    <source>
        <dbReference type="ARBA" id="ARBA00022801"/>
    </source>
</evidence>
<dbReference type="InterPro" id="IPR006683">
    <property type="entry name" value="Thioestr_dom"/>
</dbReference>
<dbReference type="EMBL" id="JACSQK010000003">
    <property type="protein sequence ID" value="MBD7960348.1"/>
    <property type="molecule type" value="Genomic_DNA"/>
</dbReference>
<dbReference type="CDD" id="cd03443">
    <property type="entry name" value="PaaI_thioesterase"/>
    <property type="match status" value="1"/>
</dbReference>
<gene>
    <name evidence="4" type="ORF">H9646_07610</name>
</gene>
<protein>
    <submittedName>
        <fullName evidence="4">Thioesterase family protein</fullName>
    </submittedName>
</protein>